<keyword evidence="6 8" id="KW-1133">Transmembrane helix</keyword>
<keyword evidence="5" id="KW-0029">Amino-acid transport</keyword>
<organism evidence="9 10">
    <name type="scientific">Daucus carota subsp. sativus</name>
    <name type="common">Carrot</name>
    <dbReference type="NCBI Taxonomy" id="79200"/>
    <lineage>
        <taxon>Eukaryota</taxon>
        <taxon>Viridiplantae</taxon>
        <taxon>Streptophyta</taxon>
        <taxon>Embryophyta</taxon>
        <taxon>Tracheophyta</taxon>
        <taxon>Spermatophyta</taxon>
        <taxon>Magnoliopsida</taxon>
        <taxon>eudicotyledons</taxon>
        <taxon>Gunneridae</taxon>
        <taxon>Pentapetalae</taxon>
        <taxon>asterids</taxon>
        <taxon>campanulids</taxon>
        <taxon>Apiales</taxon>
        <taxon>Apiaceae</taxon>
        <taxon>Apioideae</taxon>
        <taxon>Scandiceae</taxon>
        <taxon>Daucinae</taxon>
        <taxon>Daucus</taxon>
        <taxon>Daucus sect. Daucus</taxon>
    </lineage>
</organism>
<proteinExistence type="inferred from homology"/>
<reference evidence="9" key="1">
    <citation type="journal article" date="2016" name="Nat. Genet.">
        <title>A high-quality carrot genome assembly provides new insights into carotenoid accumulation and asterid genome evolution.</title>
        <authorList>
            <person name="Iorizzo M."/>
            <person name="Ellison S."/>
            <person name="Senalik D."/>
            <person name="Zeng P."/>
            <person name="Satapoomin P."/>
            <person name="Huang J."/>
            <person name="Bowman M."/>
            <person name="Iovene M."/>
            <person name="Sanseverino W."/>
            <person name="Cavagnaro P."/>
            <person name="Yildiz M."/>
            <person name="Macko-Podgorni A."/>
            <person name="Moranska E."/>
            <person name="Grzebelus E."/>
            <person name="Grzebelus D."/>
            <person name="Ashrafi H."/>
            <person name="Zheng Z."/>
            <person name="Cheng S."/>
            <person name="Spooner D."/>
            <person name="Van Deynze A."/>
            <person name="Simon P."/>
        </authorList>
    </citation>
    <scope>NUCLEOTIDE SEQUENCE</scope>
    <source>
        <tissue evidence="9">Leaf</tissue>
    </source>
</reference>
<dbReference type="PANTHER" id="PTHR33228">
    <property type="entry name" value="PROTEIN GLUTAMINE DUMPER 4-RELATED"/>
    <property type="match status" value="1"/>
</dbReference>
<keyword evidence="3" id="KW-0813">Transport</keyword>
<keyword evidence="4 8" id="KW-0812">Transmembrane</keyword>
<reference evidence="9" key="2">
    <citation type="submission" date="2022-03" db="EMBL/GenBank/DDBJ databases">
        <title>Draft title - Genomic analysis of global carrot germplasm unveils the trajectory of domestication and the origin of high carotenoid orange carrot.</title>
        <authorList>
            <person name="Iorizzo M."/>
            <person name="Ellison S."/>
            <person name="Senalik D."/>
            <person name="Macko-Podgorni A."/>
            <person name="Grzebelus D."/>
            <person name="Bostan H."/>
            <person name="Rolling W."/>
            <person name="Curaba J."/>
            <person name="Simon P."/>
        </authorList>
    </citation>
    <scope>NUCLEOTIDE SEQUENCE</scope>
    <source>
        <tissue evidence="9">Leaf</tissue>
    </source>
</reference>
<feature type="transmembrane region" description="Helical" evidence="8">
    <location>
        <begin position="20"/>
        <end position="45"/>
    </location>
</feature>
<evidence type="ECO:0000313" key="9">
    <source>
        <dbReference type="EMBL" id="WOG89273.1"/>
    </source>
</evidence>
<evidence type="ECO:0000256" key="6">
    <source>
        <dbReference type="ARBA" id="ARBA00022989"/>
    </source>
</evidence>
<evidence type="ECO:0000256" key="5">
    <source>
        <dbReference type="ARBA" id="ARBA00022970"/>
    </source>
</evidence>
<evidence type="ECO:0000256" key="8">
    <source>
        <dbReference type="SAM" id="Phobius"/>
    </source>
</evidence>
<gene>
    <name evidence="9" type="ORF">DCAR_0208510</name>
</gene>
<dbReference type="AlphaFoldDB" id="A0AAF0WJ94"/>
<sequence>MTTGTTMVAAGIHKWNSPLPYLFGSLALMLTLVALALIILVCSYVKSFTSRSLENDVEDVNFGKAAAYVMETEMEPKIVVIMAGDKVPTFLLKKS</sequence>
<evidence type="ECO:0000313" key="10">
    <source>
        <dbReference type="Proteomes" id="UP000077755"/>
    </source>
</evidence>
<dbReference type="GO" id="GO:0080143">
    <property type="term" value="P:regulation of amino acid export"/>
    <property type="evidence" value="ECO:0007669"/>
    <property type="project" value="InterPro"/>
</dbReference>
<dbReference type="GO" id="GO:0016020">
    <property type="term" value="C:membrane"/>
    <property type="evidence" value="ECO:0007669"/>
    <property type="project" value="UniProtKB-SubCell"/>
</dbReference>
<accession>A0AAF0WJ94</accession>
<evidence type="ECO:0000256" key="4">
    <source>
        <dbReference type="ARBA" id="ARBA00022692"/>
    </source>
</evidence>
<evidence type="ECO:0000256" key="1">
    <source>
        <dbReference type="ARBA" id="ARBA00004167"/>
    </source>
</evidence>
<evidence type="ECO:0000256" key="7">
    <source>
        <dbReference type="ARBA" id="ARBA00023136"/>
    </source>
</evidence>
<dbReference type="InterPro" id="IPR040359">
    <property type="entry name" value="GDU"/>
</dbReference>
<comment type="subcellular location">
    <subcellularLocation>
        <location evidence="1">Membrane</location>
        <topology evidence="1">Single-pass membrane protein</topology>
    </subcellularLocation>
</comment>
<keyword evidence="10" id="KW-1185">Reference proteome</keyword>
<dbReference type="Proteomes" id="UP000077755">
    <property type="component" value="Chromosome 2"/>
</dbReference>
<dbReference type="EMBL" id="CP093344">
    <property type="protein sequence ID" value="WOG89273.1"/>
    <property type="molecule type" value="Genomic_DNA"/>
</dbReference>
<dbReference type="PANTHER" id="PTHR33228:SF76">
    <property type="entry name" value="PROTEIN GLUTAMINE DUMPER 7"/>
    <property type="match status" value="1"/>
</dbReference>
<protein>
    <submittedName>
        <fullName evidence="9">Uncharacterized protein</fullName>
    </submittedName>
</protein>
<name>A0AAF0WJ94_DAUCS</name>
<evidence type="ECO:0000256" key="2">
    <source>
        <dbReference type="ARBA" id="ARBA00009977"/>
    </source>
</evidence>
<comment type="similarity">
    <text evidence="2">Belongs to the GLUTAMINE DUMPER 1 (TC 9.B.60) family.</text>
</comment>
<keyword evidence="7 8" id="KW-0472">Membrane</keyword>
<dbReference type="GO" id="GO:0006865">
    <property type="term" value="P:amino acid transport"/>
    <property type="evidence" value="ECO:0007669"/>
    <property type="project" value="UniProtKB-KW"/>
</dbReference>
<evidence type="ECO:0000256" key="3">
    <source>
        <dbReference type="ARBA" id="ARBA00022448"/>
    </source>
</evidence>